<dbReference type="CDD" id="cd16913">
    <property type="entry name" value="YkuD_like"/>
    <property type="match status" value="1"/>
</dbReference>
<evidence type="ECO:0000256" key="4">
    <source>
        <dbReference type="ARBA" id="ARBA00022960"/>
    </source>
</evidence>
<comment type="pathway">
    <text evidence="1 7">Cell wall biogenesis; peptidoglycan biosynthesis.</text>
</comment>
<keyword evidence="4 7" id="KW-0133">Cell shape</keyword>
<dbReference type="Proteomes" id="UP001168540">
    <property type="component" value="Unassembled WGS sequence"/>
</dbReference>
<keyword evidence="11" id="KW-1185">Reference proteome</keyword>
<sequence>MVEPSSDKVQVTAAAGIESANVTTAVPLDHGHARPIDICNRVMTMRFQLRGMLFGLALGAVSCAALAAPWVDVDTDALTLTVYTSDGRELARFNDISIGRDGVAALHYHGDESTPRGNYHIVAIRPSPLFGTFMLLDYPRPEHASLAFDAGRIDAATRDAIFNADKEDLMPPQDTVLGGEIGIHGIGHDSLFIHTLYNWTNGCVALTNRQINRLARLVRPGVAVIIH</sequence>
<evidence type="ECO:0000256" key="2">
    <source>
        <dbReference type="ARBA" id="ARBA00005992"/>
    </source>
</evidence>
<feature type="domain" description="L,D-TPase catalytic" evidence="9">
    <location>
        <begin position="69"/>
        <end position="227"/>
    </location>
</feature>
<evidence type="ECO:0000256" key="3">
    <source>
        <dbReference type="ARBA" id="ARBA00022679"/>
    </source>
</evidence>
<keyword evidence="8" id="KW-0812">Transmembrane</keyword>
<evidence type="ECO:0000313" key="11">
    <source>
        <dbReference type="Proteomes" id="UP001168540"/>
    </source>
</evidence>
<organism evidence="10 11">
    <name type="scientific">Crenobacter oryzisoli</name>
    <dbReference type="NCBI Taxonomy" id="3056844"/>
    <lineage>
        <taxon>Bacteria</taxon>
        <taxon>Pseudomonadati</taxon>
        <taxon>Pseudomonadota</taxon>
        <taxon>Betaproteobacteria</taxon>
        <taxon>Neisseriales</taxon>
        <taxon>Neisseriaceae</taxon>
        <taxon>Crenobacter</taxon>
    </lineage>
</organism>
<comment type="caution">
    <text evidence="10">The sequence shown here is derived from an EMBL/GenBank/DDBJ whole genome shotgun (WGS) entry which is preliminary data.</text>
</comment>
<evidence type="ECO:0000256" key="7">
    <source>
        <dbReference type="PROSITE-ProRule" id="PRU01373"/>
    </source>
</evidence>
<dbReference type="InterPro" id="IPR005490">
    <property type="entry name" value="LD_TPept_cat_dom"/>
</dbReference>
<dbReference type="Pfam" id="PF03734">
    <property type="entry name" value="YkuD"/>
    <property type="match status" value="1"/>
</dbReference>
<reference evidence="10" key="1">
    <citation type="submission" date="2023-06" db="EMBL/GenBank/DDBJ databases">
        <authorList>
            <person name="Zhang S."/>
        </authorList>
    </citation>
    <scope>NUCLEOTIDE SEQUENCE</scope>
    <source>
        <strain evidence="10">SG2303</strain>
    </source>
</reference>
<evidence type="ECO:0000256" key="6">
    <source>
        <dbReference type="ARBA" id="ARBA00023316"/>
    </source>
</evidence>
<gene>
    <name evidence="10" type="ORF">QU481_17850</name>
</gene>
<feature type="active site" description="Proton donor/acceptor" evidence="7">
    <location>
        <position position="184"/>
    </location>
</feature>
<dbReference type="SUPFAM" id="SSF141523">
    <property type="entry name" value="L,D-transpeptidase catalytic domain-like"/>
    <property type="match status" value="1"/>
</dbReference>
<dbReference type="Gene3D" id="2.40.440.10">
    <property type="entry name" value="L,D-transpeptidase catalytic domain-like"/>
    <property type="match status" value="1"/>
</dbReference>
<feature type="active site" description="Nucleophile" evidence="7">
    <location>
        <position position="203"/>
    </location>
</feature>
<dbReference type="PROSITE" id="PS52029">
    <property type="entry name" value="LD_TPASE"/>
    <property type="match status" value="1"/>
</dbReference>
<evidence type="ECO:0000259" key="9">
    <source>
        <dbReference type="PROSITE" id="PS52029"/>
    </source>
</evidence>
<dbReference type="EMBL" id="JAUEDK010000040">
    <property type="protein sequence ID" value="MDN0076725.1"/>
    <property type="molecule type" value="Genomic_DNA"/>
</dbReference>
<feature type="transmembrane region" description="Helical" evidence="8">
    <location>
        <begin position="51"/>
        <end position="71"/>
    </location>
</feature>
<proteinExistence type="inferred from homology"/>
<protein>
    <submittedName>
        <fullName evidence="10">L,D-transpeptidase</fullName>
    </submittedName>
</protein>
<name>A0ABT7XSF8_9NEIS</name>
<dbReference type="InterPro" id="IPR038063">
    <property type="entry name" value="Transpep_catalytic_dom"/>
</dbReference>
<keyword evidence="8" id="KW-1133">Transmembrane helix</keyword>
<evidence type="ECO:0000313" key="10">
    <source>
        <dbReference type="EMBL" id="MDN0076725.1"/>
    </source>
</evidence>
<keyword evidence="5 7" id="KW-0573">Peptidoglycan synthesis</keyword>
<evidence type="ECO:0000256" key="8">
    <source>
        <dbReference type="SAM" id="Phobius"/>
    </source>
</evidence>
<comment type="similarity">
    <text evidence="2">Belongs to the YkuD family.</text>
</comment>
<evidence type="ECO:0000256" key="5">
    <source>
        <dbReference type="ARBA" id="ARBA00022984"/>
    </source>
</evidence>
<dbReference type="RefSeq" id="WP_289831373.1">
    <property type="nucleotide sequence ID" value="NZ_JAUEDK010000040.1"/>
</dbReference>
<keyword evidence="3" id="KW-0808">Transferase</keyword>
<evidence type="ECO:0000256" key="1">
    <source>
        <dbReference type="ARBA" id="ARBA00004752"/>
    </source>
</evidence>
<keyword evidence="8" id="KW-0472">Membrane</keyword>
<accession>A0ABT7XSF8</accession>
<keyword evidence="6 7" id="KW-0961">Cell wall biogenesis/degradation</keyword>